<organism evidence="1 2">
    <name type="scientific">Pseudomonas plecoglossicida</name>
    <dbReference type="NCBI Taxonomy" id="70775"/>
    <lineage>
        <taxon>Bacteria</taxon>
        <taxon>Pseudomonadati</taxon>
        <taxon>Pseudomonadota</taxon>
        <taxon>Gammaproteobacteria</taxon>
        <taxon>Pseudomonadales</taxon>
        <taxon>Pseudomonadaceae</taxon>
        <taxon>Pseudomonas</taxon>
    </lineage>
</organism>
<comment type="caution">
    <text evidence="1">The sequence shown here is derived from an EMBL/GenBank/DDBJ whole genome shotgun (WGS) entry which is preliminary data.</text>
</comment>
<proteinExistence type="predicted"/>
<sequence length="113" mass="12711">MWRRGDVFWRWADPKLHHRTHDEILENGCAIDVQVRLSRTGDTQIFIGIYAREGQCLHEESHYRLPGKTMSRALVWGVAKAREMVPVLGVGAPLPLADVTAAPKTQPNRVGEA</sequence>
<protein>
    <submittedName>
        <fullName evidence="1">Uncharacterized protein</fullName>
    </submittedName>
</protein>
<gene>
    <name evidence="1" type="ORF">DBB42_27535</name>
</gene>
<evidence type="ECO:0000313" key="2">
    <source>
        <dbReference type="Proteomes" id="UP000244874"/>
    </source>
</evidence>
<evidence type="ECO:0000313" key="1">
    <source>
        <dbReference type="EMBL" id="PTU49067.1"/>
    </source>
</evidence>
<dbReference type="Proteomes" id="UP000244874">
    <property type="component" value="Unassembled WGS sequence"/>
</dbReference>
<dbReference type="AlphaFoldDB" id="A0A2R7UA81"/>
<dbReference type="RefSeq" id="WP_108481877.1">
    <property type="nucleotide sequence ID" value="NZ_QANO01000199.1"/>
</dbReference>
<accession>A0A2R7UA81</accession>
<name>A0A2R7UA81_PSEDL</name>
<reference evidence="1 2" key="1">
    <citation type="submission" date="2018-04" db="EMBL/GenBank/DDBJ databases">
        <authorList>
            <person name="Go L.Y."/>
            <person name="Mitchell J.A."/>
        </authorList>
    </citation>
    <scope>NUCLEOTIDE SEQUENCE [LARGE SCALE GENOMIC DNA]</scope>
    <source>
        <strain evidence="1 2">KCJK7865</strain>
    </source>
</reference>
<dbReference type="EMBL" id="QANO01000199">
    <property type="protein sequence ID" value="PTU49067.1"/>
    <property type="molecule type" value="Genomic_DNA"/>
</dbReference>